<gene>
    <name evidence="2" type="ORF">ACFPP6_07620</name>
</gene>
<reference evidence="3" key="1">
    <citation type="journal article" date="2019" name="Int. J. Syst. Evol. Microbiol.">
        <title>The Global Catalogue of Microorganisms (GCM) 10K type strain sequencing project: providing services to taxonomists for standard genome sequencing and annotation.</title>
        <authorList>
            <consortium name="The Broad Institute Genomics Platform"/>
            <consortium name="The Broad Institute Genome Sequencing Center for Infectious Disease"/>
            <person name="Wu L."/>
            <person name="Ma J."/>
        </authorList>
    </citation>
    <scope>NUCLEOTIDE SEQUENCE [LARGE SCALE GENOMIC DNA]</scope>
    <source>
        <strain evidence="3">CGMCC 4.1641</strain>
    </source>
</reference>
<accession>A0ABV9ZT67</accession>
<protein>
    <recommendedName>
        <fullName evidence="4">Secreted protein</fullName>
    </recommendedName>
</protein>
<evidence type="ECO:0000313" key="3">
    <source>
        <dbReference type="Proteomes" id="UP001596222"/>
    </source>
</evidence>
<organism evidence="2 3">
    <name type="scientific">Streptomyces aureoversilis</name>
    <dbReference type="NCBI Taxonomy" id="67277"/>
    <lineage>
        <taxon>Bacteria</taxon>
        <taxon>Bacillati</taxon>
        <taxon>Actinomycetota</taxon>
        <taxon>Actinomycetes</taxon>
        <taxon>Kitasatosporales</taxon>
        <taxon>Streptomycetaceae</taxon>
        <taxon>Streptomyces</taxon>
    </lineage>
</organism>
<evidence type="ECO:0000256" key="1">
    <source>
        <dbReference type="SAM" id="SignalP"/>
    </source>
</evidence>
<keyword evidence="1" id="KW-0732">Signal</keyword>
<evidence type="ECO:0008006" key="4">
    <source>
        <dbReference type="Google" id="ProtNLM"/>
    </source>
</evidence>
<dbReference type="RefSeq" id="WP_382038444.1">
    <property type="nucleotide sequence ID" value="NZ_JBHSKJ010000003.1"/>
</dbReference>
<dbReference type="EMBL" id="JBHSKJ010000003">
    <property type="protein sequence ID" value="MFC5144550.1"/>
    <property type="molecule type" value="Genomic_DNA"/>
</dbReference>
<comment type="caution">
    <text evidence="2">The sequence shown here is derived from an EMBL/GenBank/DDBJ whole genome shotgun (WGS) entry which is preliminary data.</text>
</comment>
<keyword evidence="3" id="KW-1185">Reference proteome</keyword>
<feature type="chain" id="PRO_5045298708" description="Secreted protein" evidence="1">
    <location>
        <begin position="30"/>
        <end position="180"/>
    </location>
</feature>
<feature type="signal peptide" evidence="1">
    <location>
        <begin position="1"/>
        <end position="29"/>
    </location>
</feature>
<proteinExistence type="predicted"/>
<name>A0ABV9ZT67_9ACTN</name>
<evidence type="ECO:0000313" key="2">
    <source>
        <dbReference type="EMBL" id="MFC5144550.1"/>
    </source>
</evidence>
<sequence>MRRRIGSLIAAGAVAAGSVLLSGTTPAQAAPVPCTGKEENVQVFAGSNVNRVDVKLCGWRTVDEDTVQGFSEIDWLIEDPDITFSKFKIQTRVEKRAAADGKDTVVDSATCDITKALNSAAEPRYPEQCHPAAVVWYDPKYWWSTDATVTYDVEGDGKGDITWELSGSPLVHTPPLVHAR</sequence>
<dbReference type="Proteomes" id="UP001596222">
    <property type="component" value="Unassembled WGS sequence"/>
</dbReference>